<keyword evidence="2" id="KW-0964">Secreted</keyword>
<evidence type="ECO:0000256" key="1">
    <source>
        <dbReference type="ARBA" id="ARBA00004613"/>
    </source>
</evidence>
<dbReference type="STRING" id="51511.ENSCSAVP00000003278"/>
<dbReference type="GO" id="GO:0005576">
    <property type="term" value="C:extracellular region"/>
    <property type="evidence" value="ECO:0007669"/>
    <property type="project" value="UniProtKB-SubCell"/>
</dbReference>
<feature type="domain" description="MACPF" evidence="5">
    <location>
        <begin position="1"/>
        <end position="98"/>
    </location>
</feature>
<evidence type="ECO:0000256" key="4">
    <source>
        <dbReference type="ARBA" id="ARBA00023157"/>
    </source>
</evidence>
<dbReference type="GeneTree" id="ENSGT00940000165740"/>
<dbReference type="Ensembl" id="ENSCSAVT00000003328.1">
    <property type="protein sequence ID" value="ENSCSAVP00000003278.1"/>
    <property type="gene ID" value="ENSCSAVG00000001951.1"/>
</dbReference>
<dbReference type="PANTHER" id="PTHR45742:SF8">
    <property type="entry name" value="FLOCCULATION PROTEIN FLO11"/>
    <property type="match status" value="1"/>
</dbReference>
<reference evidence="6" key="3">
    <citation type="submission" date="2025-09" db="UniProtKB">
        <authorList>
            <consortium name="Ensembl"/>
        </authorList>
    </citation>
    <scope>IDENTIFICATION</scope>
</reference>
<dbReference type="PROSITE" id="PS00022">
    <property type="entry name" value="EGF_1"/>
    <property type="match status" value="1"/>
</dbReference>
<dbReference type="Pfam" id="PF01823">
    <property type="entry name" value="MACPF"/>
    <property type="match status" value="1"/>
</dbReference>
<evidence type="ECO:0000256" key="3">
    <source>
        <dbReference type="ARBA" id="ARBA00022852"/>
    </source>
</evidence>
<keyword evidence="3" id="KW-0204">Cytolysis</keyword>
<keyword evidence="7" id="KW-1185">Reference proteome</keyword>
<name>H2YD80_CIOSA</name>
<dbReference type="PROSITE" id="PS51412">
    <property type="entry name" value="MACPF_2"/>
    <property type="match status" value="1"/>
</dbReference>
<accession>H2YD80</accession>
<reference evidence="6" key="2">
    <citation type="submission" date="2025-08" db="UniProtKB">
        <authorList>
            <consortium name="Ensembl"/>
        </authorList>
    </citation>
    <scope>IDENTIFICATION</scope>
</reference>
<comment type="subcellular location">
    <subcellularLocation>
        <location evidence="1">Secreted</location>
    </subcellularLocation>
</comment>
<reference evidence="7" key="1">
    <citation type="submission" date="2003-08" db="EMBL/GenBank/DDBJ databases">
        <authorList>
            <person name="Birren B."/>
            <person name="Nusbaum C."/>
            <person name="Abebe A."/>
            <person name="Abouelleil A."/>
            <person name="Adekoya E."/>
            <person name="Ait-zahra M."/>
            <person name="Allen N."/>
            <person name="Allen T."/>
            <person name="An P."/>
            <person name="Anderson M."/>
            <person name="Anderson S."/>
            <person name="Arachchi H."/>
            <person name="Armbruster J."/>
            <person name="Bachantsang P."/>
            <person name="Baldwin J."/>
            <person name="Barry A."/>
            <person name="Bayul T."/>
            <person name="Blitshsteyn B."/>
            <person name="Bloom T."/>
            <person name="Blye J."/>
            <person name="Boguslavskiy L."/>
            <person name="Borowsky M."/>
            <person name="Boukhgalter B."/>
            <person name="Brunache A."/>
            <person name="Butler J."/>
            <person name="Calixte N."/>
            <person name="Calvo S."/>
            <person name="Camarata J."/>
            <person name="Campo K."/>
            <person name="Chang J."/>
            <person name="Cheshatsang Y."/>
            <person name="Citroen M."/>
            <person name="Collymore A."/>
            <person name="Considine T."/>
            <person name="Cook A."/>
            <person name="Cooke P."/>
            <person name="Corum B."/>
            <person name="Cuomo C."/>
            <person name="David R."/>
            <person name="Dawoe T."/>
            <person name="Degray S."/>
            <person name="Dodge S."/>
            <person name="Dooley K."/>
            <person name="Dorje P."/>
            <person name="Dorjee K."/>
            <person name="Dorris L."/>
            <person name="Duffey N."/>
            <person name="Dupes A."/>
            <person name="Elkins T."/>
            <person name="Engels R."/>
            <person name="Erickson J."/>
            <person name="Farina A."/>
            <person name="Faro S."/>
            <person name="Ferreira P."/>
            <person name="Fischer H."/>
            <person name="Fitzgerald M."/>
            <person name="Foley K."/>
            <person name="Gage D."/>
            <person name="Galagan J."/>
            <person name="Gearin G."/>
            <person name="Gnerre S."/>
            <person name="Gnirke A."/>
            <person name="Goyette A."/>
            <person name="Graham J."/>
            <person name="Grandbois E."/>
            <person name="Gyaltsen K."/>
            <person name="Hafez N."/>
            <person name="Hagopian D."/>
            <person name="Hagos B."/>
            <person name="Hall J."/>
            <person name="Hatcher B."/>
            <person name="Heller A."/>
            <person name="Higgins H."/>
            <person name="Honan T."/>
            <person name="Horn A."/>
            <person name="Houde N."/>
            <person name="Hughes L."/>
            <person name="Hulme W."/>
            <person name="Husby E."/>
            <person name="Iliev I."/>
            <person name="Jaffe D."/>
            <person name="Jones C."/>
            <person name="Kamal M."/>
            <person name="Kamat A."/>
            <person name="Kamvysselis M."/>
            <person name="Karlsson E."/>
            <person name="Kells C."/>
            <person name="Kieu A."/>
            <person name="Kisner P."/>
            <person name="Kodira C."/>
            <person name="Kulbokas E."/>
            <person name="Labutti K."/>
            <person name="Lama D."/>
            <person name="Landers T."/>
            <person name="Leger J."/>
            <person name="Levine S."/>
            <person name="Lewis D."/>
            <person name="Lewis T."/>
            <person name="Lindblad-toh K."/>
            <person name="Liu X."/>
            <person name="Lokyitsang T."/>
            <person name="Lokyitsang Y."/>
            <person name="Lucien O."/>
            <person name="Lui A."/>
            <person name="Ma L.J."/>
            <person name="Mabbitt R."/>
            <person name="Macdonald J."/>
            <person name="Maclean C."/>
            <person name="Major J."/>
            <person name="Manning J."/>
            <person name="Marabella R."/>
            <person name="Maru K."/>
            <person name="Matthews C."/>
            <person name="Mauceli E."/>
            <person name="Mccarthy M."/>
            <person name="Mcdonough S."/>
            <person name="Mcghee T."/>
            <person name="Meldrim J."/>
            <person name="Meneus L."/>
            <person name="Mesirov J."/>
            <person name="Mihalev A."/>
            <person name="Mihova T."/>
            <person name="Mikkelsen T."/>
            <person name="Mlenga V."/>
            <person name="Moru K."/>
            <person name="Mozes J."/>
            <person name="Mulrain L."/>
            <person name="Munson G."/>
            <person name="Naylor J."/>
            <person name="Newes C."/>
            <person name="Nguyen C."/>
            <person name="Nguyen N."/>
            <person name="Nguyen T."/>
            <person name="Nicol R."/>
            <person name="Nielsen C."/>
            <person name="Nizzari M."/>
            <person name="Norbu C."/>
            <person name="Norbu N."/>
            <person name="O'donnell P."/>
            <person name="Okoawo O."/>
            <person name="O'leary S."/>
            <person name="Omotosho B."/>
            <person name="O'neill K."/>
            <person name="Osman S."/>
            <person name="Parker S."/>
            <person name="Perrin D."/>
            <person name="Phunkhang P."/>
            <person name="Piqani B."/>
            <person name="Purcell S."/>
            <person name="Rachupka T."/>
            <person name="Ramasamy U."/>
            <person name="Rameau R."/>
            <person name="Ray V."/>
            <person name="Raymond C."/>
            <person name="Retta R."/>
            <person name="Richardson S."/>
            <person name="Rise C."/>
            <person name="Rodriguez J."/>
            <person name="Rogers J."/>
            <person name="Rogov P."/>
            <person name="Rutman M."/>
            <person name="Schupbach R."/>
            <person name="Seaman C."/>
            <person name="Settipalli S."/>
            <person name="Sharpe T."/>
            <person name="Sheridan J."/>
            <person name="Sherpa N."/>
            <person name="Shi J."/>
            <person name="Smirnov S."/>
            <person name="Smith C."/>
            <person name="Sougnez C."/>
            <person name="Spencer B."/>
            <person name="Stalker J."/>
            <person name="Stange-thomann N."/>
            <person name="Stavropoulos S."/>
            <person name="Stetson K."/>
            <person name="Stone C."/>
            <person name="Stone S."/>
            <person name="Stubbs M."/>
            <person name="Talamas J."/>
            <person name="Tchuinga P."/>
            <person name="Tenzing P."/>
            <person name="Tesfaye S."/>
            <person name="Theodore J."/>
            <person name="Thoulutsang Y."/>
            <person name="Topham K."/>
            <person name="Towey S."/>
            <person name="Tsamla T."/>
            <person name="Tsomo N."/>
            <person name="Vallee D."/>
            <person name="Vassiliev H."/>
            <person name="Venkataraman V."/>
            <person name="Vinson J."/>
            <person name="Vo A."/>
            <person name="Wade C."/>
            <person name="Wang S."/>
            <person name="Wangchuk T."/>
            <person name="Wangdi T."/>
            <person name="Whittaker C."/>
            <person name="Wilkinson J."/>
            <person name="Wu Y."/>
            <person name="Wyman D."/>
            <person name="Yadav S."/>
            <person name="Yang S."/>
            <person name="Yang X."/>
            <person name="Yeager S."/>
            <person name="Yee E."/>
            <person name="Young G."/>
            <person name="Zainoun J."/>
            <person name="Zembeck L."/>
            <person name="Zimmer A."/>
            <person name="Zody M."/>
            <person name="Lander E."/>
        </authorList>
    </citation>
    <scope>NUCLEOTIDE SEQUENCE [LARGE SCALE GENOMIC DNA]</scope>
</reference>
<dbReference type="Proteomes" id="UP000007875">
    <property type="component" value="Unassembled WGS sequence"/>
</dbReference>
<evidence type="ECO:0000256" key="2">
    <source>
        <dbReference type="ARBA" id="ARBA00022525"/>
    </source>
</evidence>
<dbReference type="InterPro" id="IPR000742">
    <property type="entry name" value="EGF"/>
</dbReference>
<organism evidence="6 7">
    <name type="scientific">Ciona savignyi</name>
    <name type="common">Pacific transparent sea squirt</name>
    <dbReference type="NCBI Taxonomy" id="51511"/>
    <lineage>
        <taxon>Eukaryota</taxon>
        <taxon>Metazoa</taxon>
        <taxon>Chordata</taxon>
        <taxon>Tunicata</taxon>
        <taxon>Ascidiacea</taxon>
        <taxon>Phlebobranchia</taxon>
        <taxon>Cionidae</taxon>
        <taxon>Ciona</taxon>
    </lineage>
</organism>
<dbReference type="AlphaFoldDB" id="H2YD80"/>
<keyword evidence="4" id="KW-1015">Disulfide bond</keyword>
<protein>
    <recommendedName>
        <fullName evidence="5">MACPF domain-containing protein</fullName>
    </recommendedName>
</protein>
<dbReference type="InterPro" id="IPR020864">
    <property type="entry name" value="MACPF"/>
</dbReference>
<evidence type="ECO:0000259" key="5">
    <source>
        <dbReference type="PROSITE" id="PS51412"/>
    </source>
</evidence>
<evidence type="ECO:0000313" key="6">
    <source>
        <dbReference type="Ensembl" id="ENSCSAVP00000003278.1"/>
    </source>
</evidence>
<evidence type="ECO:0000313" key="7">
    <source>
        <dbReference type="Proteomes" id="UP000007875"/>
    </source>
</evidence>
<dbReference type="PROSITE" id="PS01186">
    <property type="entry name" value="EGF_2"/>
    <property type="match status" value="1"/>
</dbReference>
<dbReference type="GO" id="GO:0031640">
    <property type="term" value="P:killing of cells of another organism"/>
    <property type="evidence" value="ECO:0007669"/>
    <property type="project" value="UniProtKB-KW"/>
</dbReference>
<dbReference type="HOGENOM" id="CLU_1969760_0_0_1"/>
<sequence length="127" mass="13792">MSVQHGSSFTKSAKEEMSVVIGGSSSAAAKLSFSREASEKSYNDWVETVKHNPSIIDYELRPISDVIPDHAKKANMERALFHYMGKYDDAACKGGCYNGAAVVVTDGGESCTCLCKPPYRGVDCHYT</sequence>
<dbReference type="PANTHER" id="PTHR45742">
    <property type="entry name" value="COMPLEMENT COMPONENT C6"/>
    <property type="match status" value="1"/>
</dbReference>
<proteinExistence type="predicted"/>
<dbReference type="InParanoid" id="H2YD80"/>